<dbReference type="GO" id="GO:0051015">
    <property type="term" value="F:actin filament binding"/>
    <property type="evidence" value="ECO:0007669"/>
    <property type="project" value="TreeGrafter"/>
</dbReference>
<dbReference type="InterPro" id="IPR057933">
    <property type="entry name" value="SYNE3_dom"/>
</dbReference>
<dbReference type="GO" id="GO:0005640">
    <property type="term" value="C:nuclear outer membrane"/>
    <property type="evidence" value="ECO:0007669"/>
    <property type="project" value="UniProtKB-SubCell"/>
</dbReference>
<dbReference type="Pfam" id="PF25804">
    <property type="entry name" value="SYNE3"/>
    <property type="match status" value="1"/>
</dbReference>
<evidence type="ECO:0000256" key="8">
    <source>
        <dbReference type="PROSITE-ProRule" id="PRU00385"/>
    </source>
</evidence>
<dbReference type="GO" id="GO:0034993">
    <property type="term" value="C:meiotic nuclear membrane microtubule tethering complex"/>
    <property type="evidence" value="ECO:0007669"/>
    <property type="project" value="TreeGrafter"/>
</dbReference>
<dbReference type="PANTHER" id="PTHR47535">
    <property type="entry name" value="MUSCLE-SPECIFIC PROTEIN 300 KDA, ISOFORM G"/>
    <property type="match status" value="1"/>
</dbReference>
<dbReference type="PANTHER" id="PTHR47535:SF2">
    <property type="entry name" value="NESPRIN-3"/>
    <property type="match status" value="1"/>
</dbReference>
<evidence type="ECO:0000256" key="10">
    <source>
        <dbReference type="SAM" id="MobiDB-lite"/>
    </source>
</evidence>
<evidence type="ECO:0000256" key="4">
    <source>
        <dbReference type="ARBA" id="ARBA00022989"/>
    </source>
</evidence>
<feature type="region of interest" description="Disordered" evidence="10">
    <location>
        <begin position="896"/>
        <end position="915"/>
    </location>
</feature>
<evidence type="ECO:0000259" key="11">
    <source>
        <dbReference type="PROSITE" id="PS51049"/>
    </source>
</evidence>
<keyword evidence="9" id="KW-0175">Coiled coil</keyword>
<keyword evidence="5 8" id="KW-0472">Membrane</keyword>
<dbReference type="GO" id="GO:0005737">
    <property type="term" value="C:cytoplasm"/>
    <property type="evidence" value="ECO:0007669"/>
    <property type="project" value="TreeGrafter"/>
</dbReference>
<comment type="subcellular location">
    <subcellularLocation>
        <location evidence="7">Nucleus outer membrane</location>
        <topology evidence="7">Single-pass type IV membrane protein</topology>
    </subcellularLocation>
</comment>
<name>A0A9D3PN81_MEGAT</name>
<protein>
    <recommendedName>
        <fullName evidence="11">KASH domain-containing protein</fullName>
    </recommendedName>
</protein>
<keyword evidence="13" id="KW-1185">Reference proteome</keyword>
<dbReference type="InterPro" id="IPR018159">
    <property type="entry name" value="Spectrin/alpha-actinin"/>
</dbReference>
<keyword evidence="3" id="KW-0677">Repeat</keyword>
<feature type="coiled-coil region" evidence="9">
    <location>
        <begin position="412"/>
        <end position="446"/>
    </location>
</feature>
<dbReference type="EMBL" id="JAFDVH010000018">
    <property type="protein sequence ID" value="KAG7461157.1"/>
    <property type="molecule type" value="Genomic_DNA"/>
</dbReference>
<dbReference type="OrthoDB" id="9838382at2759"/>
<dbReference type="Gene3D" id="1.20.58.60">
    <property type="match status" value="3"/>
</dbReference>
<dbReference type="SMART" id="SM01249">
    <property type="entry name" value="KASH"/>
    <property type="match status" value="1"/>
</dbReference>
<evidence type="ECO:0000256" key="5">
    <source>
        <dbReference type="ARBA" id="ARBA00023136"/>
    </source>
</evidence>
<dbReference type="SMART" id="SM00150">
    <property type="entry name" value="SPEC"/>
    <property type="match status" value="4"/>
</dbReference>
<dbReference type="Pfam" id="PF10541">
    <property type="entry name" value="KASH"/>
    <property type="match status" value="1"/>
</dbReference>
<evidence type="ECO:0000256" key="1">
    <source>
        <dbReference type="ARBA" id="ARBA00008619"/>
    </source>
</evidence>
<proteinExistence type="inferred from homology"/>
<feature type="compositionally biased region" description="Polar residues" evidence="10">
    <location>
        <begin position="896"/>
        <end position="906"/>
    </location>
</feature>
<feature type="domain" description="KASH" evidence="11">
    <location>
        <begin position="1029"/>
        <end position="1087"/>
    </location>
</feature>
<gene>
    <name evidence="12" type="ORF">MATL_G00207130</name>
</gene>
<dbReference type="AlphaFoldDB" id="A0A9D3PN81"/>
<dbReference type="PROSITE" id="PS51049">
    <property type="entry name" value="KASH"/>
    <property type="match status" value="1"/>
</dbReference>
<dbReference type="InterPro" id="IPR012315">
    <property type="entry name" value="KASH"/>
</dbReference>
<evidence type="ECO:0000256" key="7">
    <source>
        <dbReference type="ARBA" id="ARBA00046312"/>
    </source>
</evidence>
<feature type="topological domain" description="Cytoplasmic" evidence="8">
    <location>
        <begin position="1"/>
        <end position="1037"/>
    </location>
</feature>
<evidence type="ECO:0000256" key="6">
    <source>
        <dbReference type="ARBA" id="ARBA00023242"/>
    </source>
</evidence>
<keyword evidence="2 8" id="KW-0812">Transmembrane</keyword>
<reference evidence="12" key="1">
    <citation type="submission" date="2021-01" db="EMBL/GenBank/DDBJ databases">
        <authorList>
            <person name="Zahm M."/>
            <person name="Roques C."/>
            <person name="Cabau C."/>
            <person name="Klopp C."/>
            <person name="Donnadieu C."/>
            <person name="Jouanno E."/>
            <person name="Lampietro C."/>
            <person name="Louis A."/>
            <person name="Herpin A."/>
            <person name="Echchiki A."/>
            <person name="Berthelot C."/>
            <person name="Parey E."/>
            <person name="Roest-Crollius H."/>
            <person name="Braasch I."/>
            <person name="Postlethwait J."/>
            <person name="Bobe J."/>
            <person name="Montfort J."/>
            <person name="Bouchez O."/>
            <person name="Begum T."/>
            <person name="Mejri S."/>
            <person name="Adams A."/>
            <person name="Chen W.-J."/>
            <person name="Guiguen Y."/>
        </authorList>
    </citation>
    <scope>NUCLEOTIDE SEQUENCE</scope>
    <source>
        <strain evidence="12">YG-15Mar2019-1</strain>
        <tissue evidence="12">Brain</tissue>
    </source>
</reference>
<keyword evidence="4" id="KW-1133">Transmembrane helix</keyword>
<organism evidence="12 13">
    <name type="scientific">Megalops atlanticus</name>
    <name type="common">Tarpon</name>
    <name type="synonym">Clupea gigantea</name>
    <dbReference type="NCBI Taxonomy" id="7932"/>
    <lineage>
        <taxon>Eukaryota</taxon>
        <taxon>Metazoa</taxon>
        <taxon>Chordata</taxon>
        <taxon>Craniata</taxon>
        <taxon>Vertebrata</taxon>
        <taxon>Euteleostomi</taxon>
        <taxon>Actinopterygii</taxon>
        <taxon>Neopterygii</taxon>
        <taxon>Teleostei</taxon>
        <taxon>Elopiformes</taxon>
        <taxon>Megalopidae</taxon>
        <taxon>Megalops</taxon>
    </lineage>
</organism>
<accession>A0A9D3PN81</accession>
<dbReference type="GO" id="GO:0007097">
    <property type="term" value="P:nuclear migration"/>
    <property type="evidence" value="ECO:0007669"/>
    <property type="project" value="TreeGrafter"/>
</dbReference>
<dbReference type="Pfam" id="PF25803">
    <property type="entry name" value="Spectrin_SYNE1_2"/>
    <property type="match status" value="1"/>
</dbReference>
<dbReference type="Proteomes" id="UP001046870">
    <property type="component" value="Chromosome 18"/>
</dbReference>
<keyword evidence="6" id="KW-0539">Nucleus</keyword>
<comment type="caution">
    <text evidence="12">The sequence shown here is derived from an EMBL/GenBank/DDBJ whole genome shotgun (WGS) entry which is preliminary data.</text>
</comment>
<evidence type="ECO:0000313" key="13">
    <source>
        <dbReference type="Proteomes" id="UP001046870"/>
    </source>
</evidence>
<comment type="similarity">
    <text evidence="1">Belongs to the nesprin family.</text>
</comment>
<evidence type="ECO:0000256" key="9">
    <source>
        <dbReference type="SAM" id="Coils"/>
    </source>
</evidence>
<feature type="region of interest" description="Disordered" evidence="10">
    <location>
        <begin position="856"/>
        <end position="887"/>
    </location>
</feature>
<dbReference type="InterPro" id="IPR057932">
    <property type="entry name" value="Spectrin_SYNE1_3"/>
</dbReference>
<feature type="topological domain" description="Perinuclear space" evidence="8">
    <location>
        <begin position="1059"/>
        <end position="1087"/>
    </location>
</feature>
<dbReference type="SUPFAM" id="SSF46966">
    <property type="entry name" value="Spectrin repeat"/>
    <property type="match status" value="4"/>
</dbReference>
<sequence length="1087" mass="125459">MTQEERDAFLQNLESALSWLKAVQERLRANDNTQGPRSALETRLRETKAIRESEHEGWMKVDMAMVAAENLLRSSDEEVKSQTLSRLKELKALWEETSTYITHCHSRIEWVWLHWGEYLRAQEEFEAWLMKMQQALGPQPELQLGAREKLWHLEHHHVLLADARAQEPLLQRLLDEAAALHDRTEDPSVGPEARERLQDAYNQIRDRAEERVLLLQKISEEHRLFDFSVQKFWAWLDSTSEELTRYRDIHDALKNTFGPRLTADTAEHPRHSLGTGDASQNVVHRLHEEVTHKKITQPPHTEDTAEKMLHPQHPKDTSKMFRPQHRKDTPESMLCALQALCERVDSEDKTLRHLEGLAESVKSNTSPKGSEMVTQEMERLWVSWEGLRQRLLLEQERLRTTQRSQAEYTSCSEKLRADTSRLRLHLKELNQQLESGEKVEEEEEVLWRKYMEVRRALSEEEPRVEQLKARLTELFRLSPSTTPVTDQLLTVLKEHQRVKGNAFRLWMEKDTAFRQALLDPLRGFSRWSQQVTQILEASEEVSEASNIPRLVQNMEKLLKDSLQLKERLSQLQVQEDLLRSVFGPEKAESLGEELTTAVREREKQHDQLCQRKSHLQGLLLNMKNFEDAYETFVKRLHLIRERFIAMDKLQPDIHAKTALFDQLTMILKDLEESEPHLTTLQTLASSSPVERHKVSQLYAEWRDLCKDVRVRVDESEQNVADHRGFQEGLLDLEKWLLETRQRLESFCSRSGEWSLENRHKKAERVLGEFPERELELRRVEAQGQGVLAQTSEEGKGPILQDLQHLRDSWESLHMLSLNLYRLLNGDGVAGADVTGEVDGQIGTNKRMRLGEAEENIRASGPEHGSDYSGGTGGGQRFGTGGEGEDVRQGLAGTSVERLSQHTQASHVETDPQGDRADLQKEFEAWLQTENTKLRRILSRKRAVTAEELRLRQQGLEELRSRLGWGQSRLQLLMSRVVAGEQDPGLEELRYRWILYKSKLQGVGDLAAHLRHKDVCDLQKEPLRTVKTRSGLLQRACCAALPLQLLLLSLLLLAFLLPLTDEGASCSLANNFARSFKLMLRYEGPPPT</sequence>
<evidence type="ECO:0000313" key="12">
    <source>
        <dbReference type="EMBL" id="KAG7461157.1"/>
    </source>
</evidence>
<feature type="compositionally biased region" description="Gly residues" evidence="10">
    <location>
        <begin position="867"/>
        <end position="881"/>
    </location>
</feature>
<dbReference type="InterPro" id="IPR052403">
    <property type="entry name" value="LINC-complex_assoc"/>
</dbReference>
<evidence type="ECO:0000256" key="2">
    <source>
        <dbReference type="ARBA" id="ARBA00022692"/>
    </source>
</evidence>
<evidence type="ECO:0000256" key="3">
    <source>
        <dbReference type="ARBA" id="ARBA00022737"/>
    </source>
</evidence>